<feature type="region of interest" description="Disordered" evidence="1">
    <location>
        <begin position="243"/>
        <end position="274"/>
    </location>
</feature>
<evidence type="ECO:0000313" key="2">
    <source>
        <dbReference type="EMBL" id="GMH82677.1"/>
    </source>
</evidence>
<gene>
    <name evidence="2" type="ORF">TrST_g3576</name>
</gene>
<dbReference type="EMBL" id="BRXY01000272">
    <property type="protein sequence ID" value="GMH82677.1"/>
    <property type="molecule type" value="Genomic_DNA"/>
</dbReference>
<reference evidence="3" key="1">
    <citation type="journal article" date="2023" name="Commun. Biol.">
        <title>Genome analysis of Parmales, the sister group of diatoms, reveals the evolutionary specialization of diatoms from phago-mixotrophs to photoautotrophs.</title>
        <authorList>
            <person name="Ban H."/>
            <person name="Sato S."/>
            <person name="Yoshikawa S."/>
            <person name="Yamada K."/>
            <person name="Nakamura Y."/>
            <person name="Ichinomiya M."/>
            <person name="Sato N."/>
            <person name="Blanc-Mathieu R."/>
            <person name="Endo H."/>
            <person name="Kuwata A."/>
            <person name="Ogata H."/>
        </authorList>
    </citation>
    <scope>NUCLEOTIDE SEQUENCE [LARGE SCALE GENOMIC DNA]</scope>
    <source>
        <strain evidence="3">NIES 3701</strain>
    </source>
</reference>
<dbReference type="AlphaFoldDB" id="A0A9W7B2H1"/>
<dbReference type="Gene3D" id="3.60.130.30">
    <property type="match status" value="1"/>
</dbReference>
<sequence>MDHIRSSTSCIPASDSGIADLLVPTDTKKWKGKWAVLYCYDIERVNKYIALSKRENVSGSEESEEGVCDVVAKVVHDMIIEECINTINNPSGDKITASAPQEKLLLNLPPPTKLMRTYSSTFRNSPLVSQDEVGYVCGEMISFRVPLPKKEDGSSDYSKEEAILSKVNEQLKSTYHGSIMIVTTPEANMPSKFVPESDCSNRRVEYVLPIKCLVKRDVDFETLAAGIERSMEFSVTNKLRREREREYTEGKEGQEEDYSQYFEKNGGDEEGGGAEPGVLDWFHKMKSTMQLFITKQKVVERKRVEEKKEKTKTKMKEEVIQDEEVEEGKKRKEWGSKKRKKKLKKNNGGEAVTVEDGGDGGGEMVEKIRYLQRKKFHNYTSFGLPQDFLTSRRLDRFHHKGTFSHLQHPFITVALNGDVFLNGMVERILSVFLGIQLGLLPEACCDFLVDEEYPRLVTDIPSVPGFALVAGDNSYTTIESRLKKCLRPRSSNDCFFKGVWSEKKVLDQLQRYRHDCFSVIASKWLDEGVDEATGIPVRAHRWVEDVLRPWCDSMQPRINLYQQWLKNGKAWLFLEQDLMRMVPKLDKTVPALYSACLEALRLINSSGKWPGTTIGRRVVICDKNKTFKQLMSEKDKIKTNKEKNTAKREDLGGGGGGSSGSFSVGFMPGGGGSQMPASNAAFPELVKAAFNLERALLPDREPSSTIAVNRNAQFRPHTDSGAGAGQSLSMIVALGDYVGGELMVEGMKKDIRYKPVEFDGWKQRHYTLPFAGERYSLVWFTPKGCEGMKGIDIV</sequence>
<accession>A0A9W7B2H1</accession>
<evidence type="ECO:0000256" key="1">
    <source>
        <dbReference type="SAM" id="MobiDB-lite"/>
    </source>
</evidence>
<feature type="region of interest" description="Disordered" evidence="1">
    <location>
        <begin position="632"/>
        <end position="668"/>
    </location>
</feature>
<evidence type="ECO:0000313" key="3">
    <source>
        <dbReference type="Proteomes" id="UP001165085"/>
    </source>
</evidence>
<dbReference type="GO" id="GO:0003723">
    <property type="term" value="F:RNA binding"/>
    <property type="evidence" value="ECO:0007669"/>
    <property type="project" value="InterPro"/>
</dbReference>
<name>A0A9W7B2H1_9STRA</name>
<proteinExistence type="predicted"/>
<dbReference type="Proteomes" id="UP001165085">
    <property type="component" value="Unassembled WGS sequence"/>
</dbReference>
<dbReference type="GO" id="GO:0009982">
    <property type="term" value="F:pseudouridine synthase activity"/>
    <property type="evidence" value="ECO:0007669"/>
    <property type="project" value="InterPro"/>
</dbReference>
<dbReference type="OrthoDB" id="416253at2759"/>
<dbReference type="Gene3D" id="3.30.70.660">
    <property type="entry name" value="Pseudouridine synthase I, catalytic domain, C-terminal subdomain"/>
    <property type="match status" value="1"/>
</dbReference>
<organism evidence="2 3">
    <name type="scientific">Triparma strigata</name>
    <dbReference type="NCBI Taxonomy" id="1606541"/>
    <lineage>
        <taxon>Eukaryota</taxon>
        <taxon>Sar</taxon>
        <taxon>Stramenopiles</taxon>
        <taxon>Ochrophyta</taxon>
        <taxon>Bolidophyceae</taxon>
        <taxon>Parmales</taxon>
        <taxon>Triparmaceae</taxon>
        <taxon>Triparma</taxon>
    </lineage>
</organism>
<keyword evidence="3" id="KW-1185">Reference proteome</keyword>
<dbReference type="InterPro" id="IPR020095">
    <property type="entry name" value="PsdUridine_synth_TruA_C"/>
</dbReference>
<feature type="compositionally biased region" description="Basic and acidic residues" evidence="1">
    <location>
        <begin position="243"/>
        <end position="253"/>
    </location>
</feature>
<feature type="region of interest" description="Disordered" evidence="1">
    <location>
        <begin position="336"/>
        <end position="355"/>
    </location>
</feature>
<comment type="caution">
    <text evidence="2">The sequence shown here is derived from an EMBL/GenBank/DDBJ whole genome shotgun (WGS) entry which is preliminary data.</text>
</comment>
<protein>
    <submittedName>
        <fullName evidence="2">Uncharacterized protein</fullName>
    </submittedName>
</protein>
<feature type="compositionally biased region" description="Low complexity" evidence="1">
    <location>
        <begin position="346"/>
        <end position="355"/>
    </location>
</feature>
<feature type="compositionally biased region" description="Basic and acidic residues" evidence="1">
    <location>
        <begin position="632"/>
        <end position="651"/>
    </location>
</feature>